<evidence type="ECO:0008006" key="4">
    <source>
        <dbReference type="Google" id="ProtNLM"/>
    </source>
</evidence>
<gene>
    <name evidence="2" type="ORF">BDP27DRAFT_1320992</name>
</gene>
<dbReference type="EMBL" id="JADNRY010000027">
    <property type="protein sequence ID" value="KAF9072048.1"/>
    <property type="molecule type" value="Genomic_DNA"/>
</dbReference>
<evidence type="ECO:0000313" key="3">
    <source>
        <dbReference type="Proteomes" id="UP000772434"/>
    </source>
</evidence>
<dbReference type="OrthoDB" id="3163231at2759"/>
<evidence type="ECO:0000313" key="2">
    <source>
        <dbReference type="EMBL" id="KAF9072048.1"/>
    </source>
</evidence>
<proteinExistence type="predicted"/>
<feature type="signal peptide" evidence="1">
    <location>
        <begin position="1"/>
        <end position="27"/>
    </location>
</feature>
<feature type="chain" id="PRO_5040516845" description="SRCR domain-containing protein" evidence="1">
    <location>
        <begin position="28"/>
        <end position="123"/>
    </location>
</feature>
<protein>
    <recommendedName>
        <fullName evidence="4">SRCR domain-containing protein</fullName>
    </recommendedName>
</protein>
<reference evidence="2" key="1">
    <citation type="submission" date="2020-11" db="EMBL/GenBank/DDBJ databases">
        <authorList>
            <consortium name="DOE Joint Genome Institute"/>
            <person name="Ahrendt S."/>
            <person name="Riley R."/>
            <person name="Andreopoulos W."/>
            <person name="Labutti K."/>
            <person name="Pangilinan J."/>
            <person name="Ruiz-Duenas F.J."/>
            <person name="Barrasa J.M."/>
            <person name="Sanchez-Garcia M."/>
            <person name="Camarero S."/>
            <person name="Miyauchi S."/>
            <person name="Serrano A."/>
            <person name="Linde D."/>
            <person name="Babiker R."/>
            <person name="Drula E."/>
            <person name="Ayuso-Fernandez I."/>
            <person name="Pacheco R."/>
            <person name="Padilla G."/>
            <person name="Ferreira P."/>
            <person name="Barriuso J."/>
            <person name="Kellner H."/>
            <person name="Castanera R."/>
            <person name="Alfaro M."/>
            <person name="Ramirez L."/>
            <person name="Pisabarro A.G."/>
            <person name="Kuo A."/>
            <person name="Tritt A."/>
            <person name="Lipzen A."/>
            <person name="He G."/>
            <person name="Yan M."/>
            <person name="Ng V."/>
            <person name="Cullen D."/>
            <person name="Martin F."/>
            <person name="Rosso M.-N."/>
            <person name="Henrissat B."/>
            <person name="Hibbett D."/>
            <person name="Martinez A.T."/>
            <person name="Grigoriev I.V."/>
        </authorList>
    </citation>
    <scope>NUCLEOTIDE SEQUENCE</scope>
    <source>
        <strain evidence="2">AH 40177</strain>
    </source>
</reference>
<keyword evidence="3" id="KW-1185">Reference proteome</keyword>
<dbReference type="Proteomes" id="UP000772434">
    <property type="component" value="Unassembled WGS sequence"/>
</dbReference>
<organism evidence="2 3">
    <name type="scientific">Rhodocollybia butyracea</name>
    <dbReference type="NCBI Taxonomy" id="206335"/>
    <lineage>
        <taxon>Eukaryota</taxon>
        <taxon>Fungi</taxon>
        <taxon>Dikarya</taxon>
        <taxon>Basidiomycota</taxon>
        <taxon>Agaricomycotina</taxon>
        <taxon>Agaricomycetes</taxon>
        <taxon>Agaricomycetidae</taxon>
        <taxon>Agaricales</taxon>
        <taxon>Marasmiineae</taxon>
        <taxon>Omphalotaceae</taxon>
        <taxon>Rhodocollybia</taxon>
    </lineage>
</organism>
<keyword evidence="1" id="KW-0732">Signal</keyword>
<accession>A0A9P5UBF6</accession>
<comment type="caution">
    <text evidence="2">The sequence shown here is derived from an EMBL/GenBank/DDBJ whole genome shotgun (WGS) entry which is preliminary data.</text>
</comment>
<sequence>MPASSQFAKLLLLTSSLFAVTFPWVLCSVGTSFFQEFTGGGSGASFNIYDGFLMTNDCALIAENTSTDNENQMCDGGWSNGVSVTCDSNHLGQHWTCSPTDDHSCDVGGSGGRFEVLACCDRV</sequence>
<dbReference type="AlphaFoldDB" id="A0A9P5UBF6"/>
<name>A0A9P5UBF6_9AGAR</name>
<evidence type="ECO:0000256" key="1">
    <source>
        <dbReference type="SAM" id="SignalP"/>
    </source>
</evidence>